<dbReference type="InterPro" id="IPR005899">
    <property type="entry name" value="Na_pump_deCOase"/>
</dbReference>
<dbReference type="STRING" id="247633.GP2143_02010"/>
<evidence type="ECO:0000256" key="1">
    <source>
        <dbReference type="ARBA" id="ARBA00001959"/>
    </source>
</evidence>
<evidence type="ECO:0000313" key="19">
    <source>
        <dbReference type="Proteomes" id="UP000004931"/>
    </source>
</evidence>
<keyword evidence="10 16" id="KW-1133">Transmembrane helix</keyword>
<keyword evidence="14 16" id="KW-0739">Sodium transport</keyword>
<dbReference type="eggNOG" id="COG3630">
    <property type="taxonomic scope" value="Bacteria"/>
</dbReference>
<protein>
    <recommendedName>
        <fullName evidence="16">Probable oxaloacetate decarboxylase gamma chain</fullName>
        <ecNumber evidence="16">7.2.4.2</ecNumber>
    </recommendedName>
</protein>
<dbReference type="GO" id="GO:0015451">
    <property type="term" value="F:decarboxylation-driven active transmembrane transporter activity"/>
    <property type="evidence" value="ECO:0007669"/>
    <property type="project" value="UniProtKB-EC"/>
</dbReference>
<evidence type="ECO:0000313" key="18">
    <source>
        <dbReference type="EMBL" id="EAW30279.1"/>
    </source>
</evidence>
<keyword evidence="13 16" id="KW-0472">Membrane</keyword>
<evidence type="ECO:0000256" key="7">
    <source>
        <dbReference type="ARBA" id="ARBA00022475"/>
    </source>
</evidence>
<evidence type="ECO:0000256" key="14">
    <source>
        <dbReference type="ARBA" id="ARBA00023201"/>
    </source>
</evidence>
<comment type="function">
    <text evidence="2 16 17">Catalyzes the decarboxylation of oxaloacetate coupled to Na(+) translocation.</text>
</comment>
<gene>
    <name evidence="16" type="primary">oadG</name>
    <name evidence="18" type="ORF">GP2143_02010</name>
</gene>
<dbReference type="EC" id="7.2.4.2" evidence="16"/>
<evidence type="ECO:0000256" key="11">
    <source>
        <dbReference type="ARBA" id="ARBA00023053"/>
    </source>
</evidence>
<evidence type="ECO:0000256" key="10">
    <source>
        <dbReference type="ARBA" id="ARBA00022989"/>
    </source>
</evidence>
<keyword evidence="12 16" id="KW-0406">Ion transport</keyword>
<evidence type="ECO:0000256" key="9">
    <source>
        <dbReference type="ARBA" id="ARBA00022967"/>
    </source>
</evidence>
<evidence type="ECO:0000256" key="16">
    <source>
        <dbReference type="HAMAP-Rule" id="MF_00404"/>
    </source>
</evidence>
<evidence type="ECO:0000256" key="6">
    <source>
        <dbReference type="ARBA" id="ARBA00022448"/>
    </source>
</evidence>
<reference evidence="18 19" key="1">
    <citation type="journal article" date="2010" name="J. Bacteriol.">
        <title>Genome sequence of the oligotrophic marine Gammaproteobacterium HTCC2143, isolated from the Oregon Coast.</title>
        <authorList>
            <person name="Oh H.M."/>
            <person name="Kang I."/>
            <person name="Ferriera S."/>
            <person name="Giovannoni S.J."/>
            <person name="Cho J.C."/>
        </authorList>
    </citation>
    <scope>NUCLEOTIDE SEQUENCE [LARGE SCALE GENOMIC DNA]</scope>
    <source>
        <strain evidence="18 19">HTCC2143</strain>
    </source>
</reference>
<dbReference type="EMBL" id="AAVT01000009">
    <property type="protein sequence ID" value="EAW30279.1"/>
    <property type="molecule type" value="Genomic_DNA"/>
</dbReference>
<dbReference type="NCBIfam" id="TIGR01195">
    <property type="entry name" value="oadG_fam"/>
    <property type="match status" value="1"/>
</dbReference>
<keyword evidence="7 16" id="KW-1003">Cell membrane</keyword>
<keyword evidence="11 16" id="KW-0915">Sodium</keyword>
<dbReference type="Proteomes" id="UP000004931">
    <property type="component" value="Unassembled WGS sequence"/>
</dbReference>
<comment type="subunit">
    <text evidence="5 16">Heterotrimer of an alpha, a beta and a gamma subunit.</text>
</comment>
<dbReference type="GO" id="GO:0008948">
    <property type="term" value="F:oxaloacetate decarboxylase activity"/>
    <property type="evidence" value="ECO:0007669"/>
    <property type="project" value="UniProtKB-UniRule"/>
</dbReference>
<evidence type="ECO:0000256" key="13">
    <source>
        <dbReference type="ARBA" id="ARBA00023136"/>
    </source>
</evidence>
<comment type="caution">
    <text evidence="18">The sequence shown here is derived from an EMBL/GenBank/DDBJ whole genome shotgun (WGS) entry which is preliminary data.</text>
</comment>
<dbReference type="GO" id="GO:0036376">
    <property type="term" value="P:sodium ion export across plasma membrane"/>
    <property type="evidence" value="ECO:0007669"/>
    <property type="project" value="InterPro"/>
</dbReference>
<accession>A0YG29</accession>
<comment type="similarity">
    <text evidence="4 16 17">Belongs to the OadG family.</text>
</comment>
<comment type="cofactor">
    <cofactor evidence="1 16 17">
        <name>Na(+)</name>
        <dbReference type="ChEBI" id="CHEBI:29101"/>
    </cofactor>
</comment>
<dbReference type="GO" id="GO:0015081">
    <property type="term" value="F:sodium ion transmembrane transporter activity"/>
    <property type="evidence" value="ECO:0007669"/>
    <property type="project" value="UniProtKB-UniRule"/>
</dbReference>
<evidence type="ECO:0000256" key="15">
    <source>
        <dbReference type="ARBA" id="ARBA00048176"/>
    </source>
</evidence>
<dbReference type="InterPro" id="IPR023424">
    <property type="entry name" value="OadG"/>
</dbReference>
<organism evidence="18 19">
    <name type="scientific">marine gamma proteobacterium HTCC2143</name>
    <dbReference type="NCBI Taxonomy" id="247633"/>
    <lineage>
        <taxon>Bacteria</taxon>
        <taxon>Pseudomonadati</taxon>
        <taxon>Pseudomonadota</taxon>
        <taxon>Gammaproteobacteria</taxon>
        <taxon>Cellvibrionales</taxon>
        <taxon>Spongiibacteraceae</taxon>
        <taxon>BD1-7 clade</taxon>
    </lineage>
</organism>
<dbReference type="GO" id="GO:0005886">
    <property type="term" value="C:plasma membrane"/>
    <property type="evidence" value="ECO:0007669"/>
    <property type="project" value="UniProtKB-SubCell"/>
</dbReference>
<comment type="subcellular location">
    <subcellularLocation>
        <location evidence="3 16 17">Cell membrane</location>
        <topology evidence="3 16 17">Single-pass membrane protein</topology>
    </subcellularLocation>
</comment>
<dbReference type="Pfam" id="PF04277">
    <property type="entry name" value="OAD_gamma"/>
    <property type="match status" value="1"/>
</dbReference>
<name>A0YG29_9GAMM</name>
<evidence type="ECO:0000256" key="5">
    <source>
        <dbReference type="ARBA" id="ARBA00011869"/>
    </source>
</evidence>
<evidence type="ECO:0000256" key="12">
    <source>
        <dbReference type="ARBA" id="ARBA00023065"/>
    </source>
</evidence>
<evidence type="ECO:0000256" key="4">
    <source>
        <dbReference type="ARBA" id="ARBA00005844"/>
    </source>
</evidence>
<keyword evidence="9 16" id="KW-1278">Translocase</keyword>
<keyword evidence="19" id="KW-1185">Reference proteome</keyword>
<evidence type="ECO:0000256" key="3">
    <source>
        <dbReference type="ARBA" id="ARBA00004162"/>
    </source>
</evidence>
<evidence type="ECO:0000256" key="17">
    <source>
        <dbReference type="RuleBase" id="RU004278"/>
    </source>
</evidence>
<keyword evidence="6 16" id="KW-0813">Transport</keyword>
<sequence>MQDELMQQGVELMLYGMGTVFTFLALLIVATTCMSIVVRRFVKPEPLPAKLVHRQPVDENDEQLVAIIGAAIHKYRSRNK</sequence>
<evidence type="ECO:0000256" key="2">
    <source>
        <dbReference type="ARBA" id="ARBA00003002"/>
    </source>
</evidence>
<dbReference type="HAMAP" id="MF_00404">
    <property type="entry name" value="OadG"/>
    <property type="match status" value="1"/>
</dbReference>
<dbReference type="AlphaFoldDB" id="A0YG29"/>
<keyword evidence="8 16" id="KW-0812">Transmembrane</keyword>
<evidence type="ECO:0000256" key="8">
    <source>
        <dbReference type="ARBA" id="ARBA00022692"/>
    </source>
</evidence>
<comment type="catalytic activity">
    <reaction evidence="15 16 17">
        <text>oxaloacetate + 2 Na(+)(in) + H(+) = pyruvate + 2 Na(+)(out) + CO2</text>
        <dbReference type="Rhea" id="RHEA:57724"/>
        <dbReference type="ChEBI" id="CHEBI:15361"/>
        <dbReference type="ChEBI" id="CHEBI:15378"/>
        <dbReference type="ChEBI" id="CHEBI:16452"/>
        <dbReference type="ChEBI" id="CHEBI:16526"/>
        <dbReference type="ChEBI" id="CHEBI:29101"/>
        <dbReference type="EC" id="7.2.4.2"/>
    </reaction>
</comment>
<proteinExistence type="inferred from homology"/>
<feature type="transmembrane region" description="Helical" evidence="16 17">
    <location>
        <begin position="12"/>
        <end position="38"/>
    </location>
</feature>